<evidence type="ECO:0000313" key="3">
    <source>
        <dbReference type="Proteomes" id="UP000279259"/>
    </source>
</evidence>
<dbReference type="Proteomes" id="UP000279259">
    <property type="component" value="Unassembled WGS sequence"/>
</dbReference>
<feature type="region of interest" description="Disordered" evidence="1">
    <location>
        <begin position="182"/>
        <end position="201"/>
    </location>
</feature>
<organism evidence="2 3">
    <name type="scientific">Saitozyma podzolica</name>
    <dbReference type="NCBI Taxonomy" id="1890683"/>
    <lineage>
        <taxon>Eukaryota</taxon>
        <taxon>Fungi</taxon>
        <taxon>Dikarya</taxon>
        <taxon>Basidiomycota</taxon>
        <taxon>Agaricomycotina</taxon>
        <taxon>Tremellomycetes</taxon>
        <taxon>Tremellales</taxon>
        <taxon>Trimorphomycetaceae</taxon>
        <taxon>Saitozyma</taxon>
    </lineage>
</organism>
<comment type="caution">
    <text evidence="2">The sequence shown here is derived from an EMBL/GenBank/DDBJ whole genome shotgun (WGS) entry which is preliminary data.</text>
</comment>
<name>A0A427YIE6_9TREE</name>
<evidence type="ECO:0000256" key="1">
    <source>
        <dbReference type="SAM" id="MobiDB-lite"/>
    </source>
</evidence>
<protein>
    <submittedName>
        <fullName evidence="2">Uncharacterized protein</fullName>
    </submittedName>
</protein>
<evidence type="ECO:0000313" key="2">
    <source>
        <dbReference type="EMBL" id="RSH90864.1"/>
    </source>
</evidence>
<keyword evidence="3" id="KW-1185">Reference proteome</keyword>
<reference evidence="2 3" key="1">
    <citation type="submission" date="2018-11" db="EMBL/GenBank/DDBJ databases">
        <title>Genome sequence of Saitozyma podzolica DSM 27192.</title>
        <authorList>
            <person name="Aliyu H."/>
            <person name="Gorte O."/>
            <person name="Ochsenreither K."/>
        </authorList>
    </citation>
    <scope>NUCLEOTIDE SEQUENCE [LARGE SCALE GENOMIC DNA]</scope>
    <source>
        <strain evidence="2 3">DSM 27192</strain>
    </source>
</reference>
<gene>
    <name evidence="2" type="ORF">EHS25_010040</name>
</gene>
<dbReference type="EMBL" id="RSCD01000009">
    <property type="protein sequence ID" value="RSH90864.1"/>
    <property type="molecule type" value="Genomic_DNA"/>
</dbReference>
<accession>A0A427YIE6</accession>
<dbReference type="OrthoDB" id="5522061at2759"/>
<feature type="region of interest" description="Disordered" evidence="1">
    <location>
        <begin position="39"/>
        <end position="102"/>
    </location>
</feature>
<dbReference type="AlphaFoldDB" id="A0A427YIE6"/>
<sequence>MLLDGSGRSLAVLRMVLRRAVPSHPITLSPIARCSQSVSTISNSKRHHDANAQSRPRERSPASSSSPSYYSTTSKTRRDPLIASTAPSLGAEPPASGSEEEKEMLAELGTLVGLMDLVQAVEMEPGLDVGGLLADGVGEMVIDGSHEMARARTRMKAEAEATTSTSTSTSIEEDIVALLGERRETHSAGDPEHRSKSGRELLEYATRRVGDYYGFRKAPREQ</sequence>
<proteinExistence type="predicted"/>
<feature type="compositionally biased region" description="Low complexity" evidence="1">
    <location>
        <begin position="61"/>
        <end position="74"/>
    </location>
</feature>